<dbReference type="EMBL" id="JAKGBZ010000003">
    <property type="protein sequence ID" value="MCF3945591.1"/>
    <property type="molecule type" value="Genomic_DNA"/>
</dbReference>
<dbReference type="PANTHER" id="PTHR43252:SF7">
    <property type="entry name" value="TRANSCRIPTIONAL REGULATOR YQJI"/>
    <property type="match status" value="1"/>
</dbReference>
<dbReference type="SUPFAM" id="SSF46785">
    <property type="entry name" value="Winged helix' DNA-binding domain"/>
    <property type="match status" value="1"/>
</dbReference>
<comment type="caution">
    <text evidence="2">The sequence shown here is derived from an EMBL/GenBank/DDBJ whole genome shotgun (WGS) entry which is preliminary data.</text>
</comment>
<dbReference type="Proteomes" id="UP001521209">
    <property type="component" value="Unassembled WGS sequence"/>
</dbReference>
<gene>
    <name evidence="2" type="ORF">L2A60_02685</name>
</gene>
<organism evidence="2 3">
    <name type="scientific">Acidiphilium iwatense</name>
    <dbReference type="NCBI Taxonomy" id="768198"/>
    <lineage>
        <taxon>Bacteria</taxon>
        <taxon>Pseudomonadati</taxon>
        <taxon>Pseudomonadota</taxon>
        <taxon>Alphaproteobacteria</taxon>
        <taxon>Acetobacterales</taxon>
        <taxon>Acidocellaceae</taxon>
        <taxon>Acidiphilium</taxon>
    </lineage>
</organism>
<evidence type="ECO:0000259" key="1">
    <source>
        <dbReference type="Pfam" id="PF03551"/>
    </source>
</evidence>
<dbReference type="InterPro" id="IPR036388">
    <property type="entry name" value="WH-like_DNA-bd_sf"/>
</dbReference>
<dbReference type="PANTHER" id="PTHR43252">
    <property type="entry name" value="TRANSCRIPTIONAL REGULATOR YQJI"/>
    <property type="match status" value="1"/>
</dbReference>
<evidence type="ECO:0000313" key="2">
    <source>
        <dbReference type="EMBL" id="MCF3945591.1"/>
    </source>
</evidence>
<dbReference type="InterPro" id="IPR036390">
    <property type="entry name" value="WH_DNA-bd_sf"/>
</dbReference>
<dbReference type="Gene3D" id="1.10.10.10">
    <property type="entry name" value="Winged helix-like DNA-binding domain superfamily/Winged helix DNA-binding domain"/>
    <property type="match status" value="1"/>
</dbReference>
<dbReference type="RefSeq" id="WP_235702829.1">
    <property type="nucleotide sequence ID" value="NZ_JAKGBZ010000003.1"/>
</dbReference>
<dbReference type="Pfam" id="PF03551">
    <property type="entry name" value="PadR"/>
    <property type="match status" value="1"/>
</dbReference>
<name>A0ABS9DS75_9PROT</name>
<dbReference type="InterPro" id="IPR005149">
    <property type="entry name" value="Tscrpt_reg_PadR_N"/>
</dbReference>
<accession>A0ABS9DS75</accession>
<keyword evidence="3" id="KW-1185">Reference proteome</keyword>
<evidence type="ECO:0000313" key="3">
    <source>
        <dbReference type="Proteomes" id="UP001521209"/>
    </source>
</evidence>
<proteinExistence type="predicted"/>
<feature type="domain" description="Transcription regulator PadR N-terminal" evidence="1">
    <location>
        <begin position="65"/>
        <end position="133"/>
    </location>
</feature>
<protein>
    <submittedName>
        <fullName evidence="2">PadR family transcriptional regulator</fullName>
    </submittedName>
</protein>
<reference evidence="2 3" key="1">
    <citation type="submission" date="2022-01" db="EMBL/GenBank/DDBJ databases">
        <authorList>
            <person name="Won M."/>
            <person name="Kim S.-J."/>
            <person name="Kwon S.-W."/>
        </authorList>
    </citation>
    <scope>NUCLEOTIDE SEQUENCE [LARGE SCALE GENOMIC DNA]</scope>
    <source>
        <strain evidence="2 3">KCTC 23505</strain>
    </source>
</reference>
<sequence length="199" mass="21882">MDLFERLRAIHDDYYRGAYSNGCGGRRFAFGRHNHPLHGAERYGRFGLGGRLRRWLDHGDLRMLVLHLIAEKPRHGYEIIKAIEELAGGAYAPSPGVIYPTLTLLEELGLVTSEVEGSRKSFSITEAGSEELAANRSTVEAILARIAAAQVREPALPVIRAMKNLRTALGLKLAAGISPETARRIADALDQAARTIEEL</sequence>